<accession>A0ABR0T9M6</accession>
<sequence>MFYLLSRPQQTQPNQPDDLSLEKLEKLEHQLIHEAGSCNAVWLIGNEAVCKAQAWKEGLQLESETIALVREQAPSIPGPEVIYSWIDEAIDRSFLIMRRVHARTLDSAWPQLKDQQRLNIAREVAAHTATLAQITCDHLQTISGYGIRTPRLMQGYNFHSPIHNWFPRTIGPFSGSEYGDYMRSISSAPPPEFGDTMVLFHDDQGPTNILVSDDGNNLVAIIDWANAAYFPRFWVATVPVANTGGFWLSDGSGDSWARMLVAALKTHGLDDKLEEWKSWRDQVSDPEQDTEKDMLEWSRVRQKGIPGIHDQKVWFLKE</sequence>
<gene>
    <name evidence="2" type="ORF">QM012_003361</name>
</gene>
<comment type="caution">
    <text evidence="2">The sequence shown here is derived from an EMBL/GenBank/DDBJ whole genome shotgun (WGS) entry which is preliminary data.</text>
</comment>
<dbReference type="InterPro" id="IPR002575">
    <property type="entry name" value="Aminoglycoside_PTrfase"/>
</dbReference>
<protein>
    <recommendedName>
        <fullName evidence="1">Aminoglycoside phosphotransferase domain-containing protein</fullName>
    </recommendedName>
</protein>
<dbReference type="InterPro" id="IPR011009">
    <property type="entry name" value="Kinase-like_dom_sf"/>
</dbReference>
<keyword evidence="3" id="KW-1185">Reference proteome</keyword>
<evidence type="ECO:0000259" key="1">
    <source>
        <dbReference type="Pfam" id="PF01636"/>
    </source>
</evidence>
<dbReference type="Pfam" id="PF01636">
    <property type="entry name" value="APH"/>
    <property type="match status" value="1"/>
</dbReference>
<dbReference type="PANTHER" id="PTHR21310">
    <property type="entry name" value="AMINOGLYCOSIDE PHOSPHOTRANSFERASE-RELATED-RELATED"/>
    <property type="match status" value="1"/>
</dbReference>
<dbReference type="InterPro" id="IPR051678">
    <property type="entry name" value="AGP_Transferase"/>
</dbReference>
<organism evidence="2 3">
    <name type="scientific">Aureobasidium pullulans</name>
    <name type="common">Black yeast</name>
    <name type="synonym">Pullularia pullulans</name>
    <dbReference type="NCBI Taxonomy" id="5580"/>
    <lineage>
        <taxon>Eukaryota</taxon>
        <taxon>Fungi</taxon>
        <taxon>Dikarya</taxon>
        <taxon>Ascomycota</taxon>
        <taxon>Pezizomycotina</taxon>
        <taxon>Dothideomycetes</taxon>
        <taxon>Dothideomycetidae</taxon>
        <taxon>Dothideales</taxon>
        <taxon>Saccotheciaceae</taxon>
        <taxon>Aureobasidium</taxon>
    </lineage>
</organism>
<reference evidence="2 3" key="1">
    <citation type="submission" date="2023-11" db="EMBL/GenBank/DDBJ databases">
        <title>Draft genome sequence and annotation of the polyextremotolerant black yeast-like fungus Aureobasidium pullulans NRRL 62042.</title>
        <authorList>
            <person name="Dielentheis-Frenken M.R.E."/>
            <person name="Wibberg D."/>
            <person name="Blank L.M."/>
            <person name="Tiso T."/>
        </authorList>
    </citation>
    <scope>NUCLEOTIDE SEQUENCE [LARGE SCALE GENOMIC DNA]</scope>
    <source>
        <strain evidence="2 3">NRRL 62042</strain>
    </source>
</reference>
<evidence type="ECO:0000313" key="3">
    <source>
        <dbReference type="Proteomes" id="UP001341245"/>
    </source>
</evidence>
<dbReference type="EMBL" id="JASGXD010000016">
    <property type="protein sequence ID" value="KAK6000636.1"/>
    <property type="molecule type" value="Genomic_DNA"/>
</dbReference>
<evidence type="ECO:0000313" key="2">
    <source>
        <dbReference type="EMBL" id="KAK6000636.1"/>
    </source>
</evidence>
<feature type="domain" description="Aminoglycoside phosphotransferase" evidence="1">
    <location>
        <begin position="54"/>
        <end position="231"/>
    </location>
</feature>
<name>A0ABR0T9M6_AURPU</name>
<dbReference type="PANTHER" id="PTHR21310:SF15">
    <property type="entry name" value="AMINOGLYCOSIDE PHOSPHOTRANSFERASE DOMAIN-CONTAINING PROTEIN"/>
    <property type="match status" value="1"/>
</dbReference>
<dbReference type="CDD" id="cd05120">
    <property type="entry name" value="APH_ChoK_like"/>
    <property type="match status" value="1"/>
</dbReference>
<dbReference type="Gene3D" id="3.90.1200.10">
    <property type="match status" value="1"/>
</dbReference>
<dbReference type="Proteomes" id="UP001341245">
    <property type="component" value="Unassembled WGS sequence"/>
</dbReference>
<proteinExistence type="predicted"/>
<dbReference type="SUPFAM" id="SSF56112">
    <property type="entry name" value="Protein kinase-like (PK-like)"/>
    <property type="match status" value="1"/>
</dbReference>